<proteinExistence type="predicted"/>
<sequence length="75" mass="9007">YVLPFVNIQLGLLQIVRRTKLNTSCICQEHCQQMLQIDLNQNKTKINNPQYIWLIQYDTLVLKIENYKMDCLYKT</sequence>
<reference evidence="2" key="1">
    <citation type="submission" date="2015-01" db="EMBL/GenBank/DDBJ databases">
        <authorList>
            <person name="Aksoy S."/>
            <person name="Warren W."/>
            <person name="Wilson R.K."/>
        </authorList>
    </citation>
    <scope>NUCLEOTIDE SEQUENCE [LARGE SCALE GENOMIC DNA]</scope>
    <source>
        <strain evidence="2">IAEA</strain>
    </source>
</reference>
<evidence type="ECO:0000313" key="2">
    <source>
        <dbReference type="Proteomes" id="UP000092460"/>
    </source>
</evidence>
<name>A0A1B0AUW1_9MUSC</name>
<accession>A0A1B0AUW1</accession>
<evidence type="ECO:0000313" key="1">
    <source>
        <dbReference type="EnsemblMetazoa" id="GPPI009470-PA"/>
    </source>
</evidence>
<organism evidence="1 2">
    <name type="scientific">Glossina palpalis gambiensis</name>
    <dbReference type="NCBI Taxonomy" id="67801"/>
    <lineage>
        <taxon>Eukaryota</taxon>
        <taxon>Metazoa</taxon>
        <taxon>Ecdysozoa</taxon>
        <taxon>Arthropoda</taxon>
        <taxon>Hexapoda</taxon>
        <taxon>Insecta</taxon>
        <taxon>Pterygota</taxon>
        <taxon>Neoptera</taxon>
        <taxon>Endopterygota</taxon>
        <taxon>Diptera</taxon>
        <taxon>Brachycera</taxon>
        <taxon>Muscomorpha</taxon>
        <taxon>Hippoboscoidea</taxon>
        <taxon>Glossinidae</taxon>
        <taxon>Glossina</taxon>
    </lineage>
</organism>
<dbReference type="AlphaFoldDB" id="A0A1B0AUW1"/>
<protein>
    <submittedName>
        <fullName evidence="1">Uncharacterized protein</fullName>
    </submittedName>
</protein>
<dbReference type="Proteomes" id="UP000092460">
    <property type="component" value="Unassembled WGS sequence"/>
</dbReference>
<dbReference type="EMBL" id="JXJN01003752">
    <property type="status" value="NOT_ANNOTATED_CDS"/>
    <property type="molecule type" value="Genomic_DNA"/>
</dbReference>
<dbReference type="VEuPathDB" id="VectorBase:GPPI009470"/>
<dbReference type="EnsemblMetazoa" id="GPPI009470-RA">
    <property type="protein sequence ID" value="GPPI009470-PA"/>
    <property type="gene ID" value="GPPI009470"/>
</dbReference>
<keyword evidence="2" id="KW-1185">Reference proteome</keyword>
<reference evidence="1" key="2">
    <citation type="submission" date="2020-05" db="UniProtKB">
        <authorList>
            <consortium name="EnsemblMetazoa"/>
        </authorList>
    </citation>
    <scope>IDENTIFICATION</scope>
    <source>
        <strain evidence="1">IAEA</strain>
    </source>
</reference>